<comment type="catalytic activity">
    <reaction evidence="2">
        <text>a 1,2-diacyl-sn-glycero-3-phosphocholine + H2O = a 1-acyl-sn-glycero-3-phosphocholine + a fatty acid + H(+)</text>
        <dbReference type="Rhea" id="RHEA:15801"/>
        <dbReference type="ChEBI" id="CHEBI:15377"/>
        <dbReference type="ChEBI" id="CHEBI:15378"/>
        <dbReference type="ChEBI" id="CHEBI:28868"/>
        <dbReference type="ChEBI" id="CHEBI:57643"/>
        <dbReference type="ChEBI" id="CHEBI:58168"/>
        <dbReference type="EC" id="3.1.1.4"/>
    </reaction>
</comment>
<sequence>MNSARLASVVLALVTALPVHAGLLSLCEPAQEQAFENALRTAIFTEYRDNYFITGLPQAGDHPRNFVRFQLSVKYNLVPTTSRCTLYFAYTQKSLWNLWNFSGSSPFEDSNYNPAFFFAWTNQDFGTYHSVPSAGFNLLYIHTGYEHESNGRDKEASRGWERLSSTARFGWYLKGEWHLLVQPRLWVPWVSGRETEGGGNPDLIDYYGYGSLSLELGKDQHPDGYAHAVGTPAWRDFMVGVMGRAGRRFDRGYAELWARYRLPFETVSWSLYAQFVTGYGETLLRYNQKVTAFRVGIALDDRFSWNAAIR</sequence>
<evidence type="ECO:0000256" key="15">
    <source>
        <dbReference type="ARBA" id="ARBA00022963"/>
    </source>
</evidence>
<reference evidence="21 22" key="1">
    <citation type="submission" date="2023-12" db="EMBL/GenBank/DDBJ databases">
        <title>the genome sequence of Hyalangium sp. s54d21.</title>
        <authorList>
            <person name="Zhang X."/>
        </authorList>
    </citation>
    <scope>NUCLEOTIDE SEQUENCE [LARGE SCALE GENOMIC DNA]</scope>
    <source>
        <strain evidence="22">s54d21</strain>
    </source>
</reference>
<comment type="cofactor">
    <cofactor evidence="3">
        <name>Ca(2+)</name>
        <dbReference type="ChEBI" id="CHEBI:29108"/>
    </cofactor>
</comment>
<evidence type="ECO:0000256" key="5">
    <source>
        <dbReference type="ARBA" id="ARBA00010525"/>
    </source>
</evidence>
<comment type="catalytic activity">
    <reaction evidence="1">
        <text>a 1,2-diacyl-sn-glycero-3-phosphocholine + H2O = a 2-acyl-sn-glycero-3-phosphocholine + a fatty acid + H(+)</text>
        <dbReference type="Rhea" id="RHEA:18689"/>
        <dbReference type="ChEBI" id="CHEBI:15377"/>
        <dbReference type="ChEBI" id="CHEBI:15378"/>
        <dbReference type="ChEBI" id="CHEBI:28868"/>
        <dbReference type="ChEBI" id="CHEBI:57643"/>
        <dbReference type="ChEBI" id="CHEBI:57875"/>
        <dbReference type="EC" id="3.1.1.32"/>
    </reaction>
</comment>
<dbReference type="RefSeq" id="WP_321548586.1">
    <property type="nucleotide sequence ID" value="NZ_JAXIVS010000009.1"/>
</dbReference>
<name>A0ABU5H8S0_9BACT</name>
<evidence type="ECO:0000256" key="1">
    <source>
        <dbReference type="ARBA" id="ARBA00000111"/>
    </source>
</evidence>
<evidence type="ECO:0000256" key="4">
    <source>
        <dbReference type="ARBA" id="ARBA00004571"/>
    </source>
</evidence>
<gene>
    <name evidence="21" type="ORF">SYV04_25965</name>
</gene>
<keyword evidence="9" id="KW-1134">Transmembrane beta strand</keyword>
<comment type="similarity">
    <text evidence="5">Belongs to the phospholipase A1 family.</text>
</comment>
<dbReference type="EC" id="3.1.1.32" evidence="7"/>
<dbReference type="InterPro" id="IPR036541">
    <property type="entry name" value="PLipase_A1_sf"/>
</dbReference>
<keyword evidence="11" id="KW-0479">Metal-binding</keyword>
<evidence type="ECO:0000256" key="7">
    <source>
        <dbReference type="ARBA" id="ARBA00013179"/>
    </source>
</evidence>
<comment type="caution">
    <text evidence="21">The sequence shown here is derived from an EMBL/GenBank/DDBJ whole genome shotgun (WGS) entry which is preliminary data.</text>
</comment>
<evidence type="ECO:0000256" key="3">
    <source>
        <dbReference type="ARBA" id="ARBA00001913"/>
    </source>
</evidence>
<evidence type="ECO:0000256" key="13">
    <source>
        <dbReference type="ARBA" id="ARBA00022801"/>
    </source>
</evidence>
<evidence type="ECO:0000256" key="19">
    <source>
        <dbReference type="ARBA" id="ARBA00032375"/>
    </source>
</evidence>
<organism evidence="21 22">
    <name type="scientific">Hyalangium rubrum</name>
    <dbReference type="NCBI Taxonomy" id="3103134"/>
    <lineage>
        <taxon>Bacteria</taxon>
        <taxon>Pseudomonadati</taxon>
        <taxon>Myxococcota</taxon>
        <taxon>Myxococcia</taxon>
        <taxon>Myxococcales</taxon>
        <taxon>Cystobacterineae</taxon>
        <taxon>Archangiaceae</taxon>
        <taxon>Hyalangium</taxon>
    </lineage>
</organism>
<dbReference type="PANTHER" id="PTHR40457">
    <property type="entry name" value="PHOSPHOLIPASE A1"/>
    <property type="match status" value="1"/>
</dbReference>
<evidence type="ECO:0000313" key="22">
    <source>
        <dbReference type="Proteomes" id="UP001291309"/>
    </source>
</evidence>
<keyword evidence="12 20" id="KW-0732">Signal</keyword>
<evidence type="ECO:0000256" key="17">
    <source>
        <dbReference type="ARBA" id="ARBA00023136"/>
    </source>
</evidence>
<accession>A0ABU5H8S0</accession>
<evidence type="ECO:0000256" key="6">
    <source>
        <dbReference type="ARBA" id="ARBA00011702"/>
    </source>
</evidence>
<dbReference type="Proteomes" id="UP001291309">
    <property type="component" value="Unassembled WGS sequence"/>
</dbReference>
<dbReference type="Pfam" id="PF02253">
    <property type="entry name" value="PLA1"/>
    <property type="match status" value="1"/>
</dbReference>
<dbReference type="EC" id="3.1.1.4" evidence="8"/>
<evidence type="ECO:0000256" key="18">
    <source>
        <dbReference type="ARBA" id="ARBA00023237"/>
    </source>
</evidence>
<evidence type="ECO:0000256" key="9">
    <source>
        <dbReference type="ARBA" id="ARBA00022452"/>
    </source>
</evidence>
<keyword evidence="17" id="KW-0472">Membrane</keyword>
<keyword evidence="14" id="KW-0106">Calcium</keyword>
<keyword evidence="15" id="KW-0442">Lipid degradation</keyword>
<evidence type="ECO:0000256" key="14">
    <source>
        <dbReference type="ARBA" id="ARBA00022837"/>
    </source>
</evidence>
<evidence type="ECO:0000256" key="16">
    <source>
        <dbReference type="ARBA" id="ARBA00023098"/>
    </source>
</evidence>
<evidence type="ECO:0000256" key="2">
    <source>
        <dbReference type="ARBA" id="ARBA00001604"/>
    </source>
</evidence>
<dbReference type="SUPFAM" id="SSF56931">
    <property type="entry name" value="Outer membrane phospholipase A (OMPLA)"/>
    <property type="match status" value="1"/>
</dbReference>
<keyword evidence="10" id="KW-0812">Transmembrane</keyword>
<comment type="subunit">
    <text evidence="6">Homodimer; dimerization is reversible, and the dimeric form is the active one.</text>
</comment>
<keyword evidence="13" id="KW-0378">Hydrolase</keyword>
<evidence type="ECO:0000256" key="12">
    <source>
        <dbReference type="ARBA" id="ARBA00022729"/>
    </source>
</evidence>
<keyword evidence="18" id="KW-0998">Cell outer membrane</keyword>
<dbReference type="PANTHER" id="PTHR40457:SF1">
    <property type="entry name" value="PHOSPHOLIPASE A1"/>
    <property type="match status" value="1"/>
</dbReference>
<evidence type="ECO:0000256" key="10">
    <source>
        <dbReference type="ARBA" id="ARBA00022692"/>
    </source>
</evidence>
<proteinExistence type="inferred from homology"/>
<evidence type="ECO:0000256" key="11">
    <source>
        <dbReference type="ARBA" id="ARBA00022723"/>
    </source>
</evidence>
<dbReference type="EMBL" id="JAXIVS010000009">
    <property type="protein sequence ID" value="MDY7229866.1"/>
    <property type="molecule type" value="Genomic_DNA"/>
</dbReference>
<dbReference type="Gene3D" id="2.40.230.10">
    <property type="entry name" value="Phospholipase A1"/>
    <property type="match status" value="1"/>
</dbReference>
<keyword evidence="22" id="KW-1185">Reference proteome</keyword>
<evidence type="ECO:0000313" key="21">
    <source>
        <dbReference type="EMBL" id="MDY7229866.1"/>
    </source>
</evidence>
<dbReference type="InterPro" id="IPR003187">
    <property type="entry name" value="PLipase_A1"/>
</dbReference>
<feature type="chain" id="PRO_5045686583" description="Phosphatidylcholine 1-acylhydrolase" evidence="20">
    <location>
        <begin position="22"/>
        <end position="310"/>
    </location>
</feature>
<evidence type="ECO:0000256" key="8">
    <source>
        <dbReference type="ARBA" id="ARBA00013278"/>
    </source>
</evidence>
<comment type="subcellular location">
    <subcellularLocation>
        <location evidence="4">Cell outer membrane</location>
        <topology evidence="4">Multi-pass membrane protein</topology>
    </subcellularLocation>
</comment>
<protein>
    <recommendedName>
        <fullName evidence="19">Phosphatidylcholine 1-acylhydrolase</fullName>
        <ecNumber evidence="7">3.1.1.32</ecNumber>
        <ecNumber evidence="8">3.1.1.4</ecNumber>
    </recommendedName>
</protein>
<evidence type="ECO:0000256" key="20">
    <source>
        <dbReference type="SAM" id="SignalP"/>
    </source>
</evidence>
<keyword evidence="16" id="KW-0443">Lipid metabolism</keyword>
<feature type="signal peptide" evidence="20">
    <location>
        <begin position="1"/>
        <end position="21"/>
    </location>
</feature>